<accession>A0A9X9M250</accession>
<sequence>MQLWHPKTDLVQVESPQFLDGLRRQPSSGEYDPACLPC</sequence>
<reference evidence="1 2" key="1">
    <citation type="submission" date="2018-10" db="EMBL/GenBank/DDBJ databases">
        <authorList>
            <person name="Ekblom R."/>
            <person name="Jareborg N."/>
        </authorList>
    </citation>
    <scope>NUCLEOTIDE SEQUENCE [LARGE SCALE GENOMIC DNA]</scope>
    <source>
        <tissue evidence="1">Muscle</tissue>
    </source>
</reference>
<proteinExistence type="predicted"/>
<protein>
    <submittedName>
        <fullName evidence="1">Uncharacterized protein</fullName>
    </submittedName>
</protein>
<evidence type="ECO:0000313" key="1">
    <source>
        <dbReference type="EMBL" id="VCX30400.1"/>
    </source>
</evidence>
<dbReference type="EMBL" id="CYRY02037882">
    <property type="protein sequence ID" value="VCX30400.1"/>
    <property type="molecule type" value="Genomic_DNA"/>
</dbReference>
<organism evidence="1 2">
    <name type="scientific">Gulo gulo</name>
    <name type="common">Wolverine</name>
    <name type="synonym">Gluton</name>
    <dbReference type="NCBI Taxonomy" id="48420"/>
    <lineage>
        <taxon>Eukaryota</taxon>
        <taxon>Metazoa</taxon>
        <taxon>Chordata</taxon>
        <taxon>Craniata</taxon>
        <taxon>Vertebrata</taxon>
        <taxon>Euteleostomi</taxon>
        <taxon>Mammalia</taxon>
        <taxon>Eutheria</taxon>
        <taxon>Laurasiatheria</taxon>
        <taxon>Carnivora</taxon>
        <taxon>Caniformia</taxon>
        <taxon>Musteloidea</taxon>
        <taxon>Mustelidae</taxon>
        <taxon>Guloninae</taxon>
        <taxon>Gulo</taxon>
    </lineage>
</organism>
<comment type="caution">
    <text evidence="1">The sequence shown here is derived from an EMBL/GenBank/DDBJ whole genome shotgun (WGS) entry which is preliminary data.</text>
</comment>
<dbReference type="AlphaFoldDB" id="A0A9X9M250"/>
<dbReference type="Proteomes" id="UP000269945">
    <property type="component" value="Unassembled WGS sequence"/>
</dbReference>
<gene>
    <name evidence="1" type="ORF">BN2614_LOCUS3</name>
</gene>
<name>A0A9X9M250_GULGU</name>
<keyword evidence="2" id="KW-1185">Reference proteome</keyword>
<evidence type="ECO:0000313" key="2">
    <source>
        <dbReference type="Proteomes" id="UP000269945"/>
    </source>
</evidence>